<proteinExistence type="predicted"/>
<evidence type="ECO:0008006" key="3">
    <source>
        <dbReference type="Google" id="ProtNLM"/>
    </source>
</evidence>
<protein>
    <recommendedName>
        <fullName evidence="3">YneQ</fullName>
    </recommendedName>
</protein>
<accession>A0A7S8CAY5</accession>
<evidence type="ECO:0000313" key="1">
    <source>
        <dbReference type="EMBL" id="QPC46468.1"/>
    </source>
</evidence>
<dbReference type="Proteomes" id="UP000593626">
    <property type="component" value="Chromosome"/>
</dbReference>
<dbReference type="RefSeq" id="WP_239673990.1">
    <property type="nucleotide sequence ID" value="NZ_CP049742.1"/>
</dbReference>
<gene>
    <name evidence="1" type="ORF">G8O30_05560</name>
</gene>
<dbReference type="KEGG" id="mcui:G8O30_05560"/>
<reference evidence="1 2" key="1">
    <citation type="submission" date="2019-07" db="EMBL/GenBank/DDBJ databases">
        <title>Genome sequence of 2 isolates from Red Sea Mangroves.</title>
        <authorList>
            <person name="Sefrji F."/>
            <person name="Michoud G."/>
            <person name="Merlino G."/>
            <person name="Daffonchio D."/>
        </authorList>
    </citation>
    <scope>NUCLEOTIDE SEQUENCE [LARGE SCALE GENOMIC DNA]</scope>
    <source>
        <strain evidence="1 2">R1DC41</strain>
    </source>
</reference>
<organism evidence="1 2">
    <name type="scientific">Mangrovibacillus cuniculi</name>
    <dbReference type="NCBI Taxonomy" id="2593652"/>
    <lineage>
        <taxon>Bacteria</taxon>
        <taxon>Bacillati</taxon>
        <taxon>Bacillota</taxon>
        <taxon>Bacilli</taxon>
        <taxon>Bacillales</taxon>
        <taxon>Bacillaceae</taxon>
        <taxon>Mangrovibacillus</taxon>
    </lineage>
</organism>
<keyword evidence="2" id="KW-1185">Reference proteome</keyword>
<dbReference type="EMBL" id="CP049742">
    <property type="protein sequence ID" value="QPC46468.1"/>
    <property type="molecule type" value="Genomic_DNA"/>
</dbReference>
<name>A0A7S8CAY5_9BACI</name>
<sequence>MAFGITREELNQWKRQVRMGEVAFLTHYWVDDRFPGQKTVTKVGCTDVEKLIRWGNKYDLDPNWIDYKPGFPHFDLFGDKAYYILKVEGKVEQWNKFHLS</sequence>
<evidence type="ECO:0000313" key="2">
    <source>
        <dbReference type="Proteomes" id="UP000593626"/>
    </source>
</evidence>
<dbReference type="AlphaFoldDB" id="A0A7S8CAY5"/>